<evidence type="ECO:0000256" key="1">
    <source>
        <dbReference type="SAM" id="MobiDB-lite"/>
    </source>
</evidence>
<dbReference type="Proteomes" id="UP000027730">
    <property type="component" value="Unassembled WGS sequence"/>
</dbReference>
<protein>
    <submittedName>
        <fullName evidence="3">Uncharacterized protein</fullName>
    </submittedName>
</protein>
<feature type="region of interest" description="Disordered" evidence="1">
    <location>
        <begin position="103"/>
        <end position="124"/>
    </location>
</feature>
<dbReference type="RefSeq" id="XP_013428134.1">
    <property type="nucleotide sequence ID" value="XM_013572680.1"/>
</dbReference>
<name>A0A074WQS6_9PEZI</name>
<evidence type="ECO:0000313" key="4">
    <source>
        <dbReference type="Proteomes" id="UP000027730"/>
    </source>
</evidence>
<keyword evidence="2" id="KW-0732">Signal</keyword>
<dbReference type="GeneID" id="25413502"/>
<sequence>MKSALLILSSAALALAGPIIPTMVYDLPTISTSTDKPLRTIIEELREMPACAMGVPPQRYPHGCCDYMAGNCILRFHDPHNYLEHVPEEAELAARAPTNPIIPTMVPDSEIPAISTSTDKPLPTMNVNEGSWPPRLALCVEGEPPSKYPRGCCEHYIGELCVQERFNPPDEDPEHEPRPTHRFYGERPRHTFICARGDPPHDLDPCDNWWEQVNFDEEFEREAEETETARV</sequence>
<organism evidence="3 4">
    <name type="scientific">Aureobasidium namibiae CBS 147.97</name>
    <dbReference type="NCBI Taxonomy" id="1043004"/>
    <lineage>
        <taxon>Eukaryota</taxon>
        <taxon>Fungi</taxon>
        <taxon>Dikarya</taxon>
        <taxon>Ascomycota</taxon>
        <taxon>Pezizomycotina</taxon>
        <taxon>Dothideomycetes</taxon>
        <taxon>Dothideomycetidae</taxon>
        <taxon>Dothideales</taxon>
        <taxon>Saccotheciaceae</taxon>
        <taxon>Aureobasidium</taxon>
    </lineage>
</organism>
<gene>
    <name evidence="3" type="ORF">M436DRAFT_63303</name>
</gene>
<dbReference type="AlphaFoldDB" id="A0A074WQS6"/>
<evidence type="ECO:0000313" key="3">
    <source>
        <dbReference type="EMBL" id="KEQ73954.1"/>
    </source>
</evidence>
<dbReference type="EMBL" id="KL584708">
    <property type="protein sequence ID" value="KEQ73954.1"/>
    <property type="molecule type" value="Genomic_DNA"/>
</dbReference>
<feature type="signal peptide" evidence="2">
    <location>
        <begin position="1"/>
        <end position="16"/>
    </location>
</feature>
<dbReference type="HOGENOM" id="CLU_1199585_0_0_1"/>
<feature type="compositionally biased region" description="Polar residues" evidence="1">
    <location>
        <begin position="114"/>
        <end position="124"/>
    </location>
</feature>
<feature type="chain" id="PRO_5001701658" evidence="2">
    <location>
        <begin position="17"/>
        <end position="231"/>
    </location>
</feature>
<keyword evidence="4" id="KW-1185">Reference proteome</keyword>
<evidence type="ECO:0000256" key="2">
    <source>
        <dbReference type="SAM" id="SignalP"/>
    </source>
</evidence>
<accession>A0A074WQS6</accession>
<reference evidence="3 4" key="1">
    <citation type="journal article" date="2014" name="BMC Genomics">
        <title>Genome sequencing of four Aureobasidium pullulans varieties: biotechnological potential, stress tolerance, and description of new species.</title>
        <authorList>
            <person name="Gostin Ar C."/>
            <person name="Ohm R.A."/>
            <person name="Kogej T."/>
            <person name="Sonjak S."/>
            <person name="Turk M."/>
            <person name="Zajc J."/>
            <person name="Zalar P."/>
            <person name="Grube M."/>
            <person name="Sun H."/>
            <person name="Han J."/>
            <person name="Sharma A."/>
            <person name="Chiniquy J."/>
            <person name="Ngan C.Y."/>
            <person name="Lipzen A."/>
            <person name="Barry K."/>
            <person name="Grigoriev I.V."/>
            <person name="Gunde-Cimerman N."/>
        </authorList>
    </citation>
    <scope>NUCLEOTIDE SEQUENCE [LARGE SCALE GENOMIC DNA]</scope>
    <source>
        <strain evidence="3 4">CBS 147.97</strain>
    </source>
</reference>
<proteinExistence type="predicted"/>